<dbReference type="InterPro" id="IPR008792">
    <property type="entry name" value="PQQD"/>
</dbReference>
<dbReference type="Proteomes" id="UP001596091">
    <property type="component" value="Unassembled WGS sequence"/>
</dbReference>
<gene>
    <name evidence="1" type="ORF">ACFPT7_05935</name>
</gene>
<comment type="caution">
    <text evidence="1">The sequence shown here is derived from an EMBL/GenBank/DDBJ whole genome shotgun (WGS) entry which is preliminary data.</text>
</comment>
<dbReference type="EMBL" id="JBHSPH010000002">
    <property type="protein sequence ID" value="MFC5861824.1"/>
    <property type="molecule type" value="Genomic_DNA"/>
</dbReference>
<evidence type="ECO:0000313" key="2">
    <source>
        <dbReference type="Proteomes" id="UP001596091"/>
    </source>
</evidence>
<dbReference type="InterPro" id="IPR041881">
    <property type="entry name" value="PqqD_sf"/>
</dbReference>
<protein>
    <submittedName>
        <fullName evidence="1">PqqD family protein</fullName>
    </submittedName>
</protein>
<organism evidence="1 2">
    <name type="scientific">Acidicapsa dinghuensis</name>
    <dbReference type="NCBI Taxonomy" id="2218256"/>
    <lineage>
        <taxon>Bacteria</taxon>
        <taxon>Pseudomonadati</taxon>
        <taxon>Acidobacteriota</taxon>
        <taxon>Terriglobia</taxon>
        <taxon>Terriglobales</taxon>
        <taxon>Acidobacteriaceae</taxon>
        <taxon>Acidicapsa</taxon>
    </lineage>
</organism>
<keyword evidence="2" id="KW-1185">Reference proteome</keyword>
<dbReference type="Gene3D" id="1.10.10.1150">
    <property type="entry name" value="Coenzyme PQQ synthesis protein D (PqqD)"/>
    <property type="match status" value="1"/>
</dbReference>
<proteinExistence type="predicted"/>
<sequence>MRRDASHLRTVANADGAVILDTRRGRISTLNSTGAYVWAALERGDEVGQIAAELARETGEHVDALERDVRQFISALMAEQLLIH</sequence>
<evidence type="ECO:0000313" key="1">
    <source>
        <dbReference type="EMBL" id="MFC5861824.1"/>
    </source>
</evidence>
<dbReference type="Pfam" id="PF05402">
    <property type="entry name" value="PqqD"/>
    <property type="match status" value="1"/>
</dbReference>
<name>A0ABW1ECV6_9BACT</name>
<dbReference type="RefSeq" id="WP_263337495.1">
    <property type="nucleotide sequence ID" value="NZ_JAGSYH010000004.1"/>
</dbReference>
<reference evidence="2" key="1">
    <citation type="journal article" date="2019" name="Int. J. Syst. Evol. Microbiol.">
        <title>The Global Catalogue of Microorganisms (GCM) 10K type strain sequencing project: providing services to taxonomists for standard genome sequencing and annotation.</title>
        <authorList>
            <consortium name="The Broad Institute Genomics Platform"/>
            <consortium name="The Broad Institute Genome Sequencing Center for Infectious Disease"/>
            <person name="Wu L."/>
            <person name="Ma J."/>
        </authorList>
    </citation>
    <scope>NUCLEOTIDE SEQUENCE [LARGE SCALE GENOMIC DNA]</scope>
    <source>
        <strain evidence="2">JCM 4087</strain>
    </source>
</reference>
<accession>A0ABW1ECV6</accession>